<dbReference type="HOGENOM" id="CLU_3338624_0_0_2"/>
<dbReference type="BioCyc" id="PSP1104324:GJSN-1949-MONOMER"/>
<sequence length="37" mass="3921">MFIPPMLFAPAALSYATAVISNMPPRILTARLATVSS</sequence>
<dbReference type="Proteomes" id="UP000005867">
    <property type="component" value="Chromosome"/>
</dbReference>
<dbReference type="KEGG" id="pyr:P186_1997"/>
<gene>
    <name evidence="1" type="ORF">P186_1997</name>
</gene>
<proteinExistence type="predicted"/>
<dbReference type="AlphaFoldDB" id="G7VI33"/>
<protein>
    <submittedName>
        <fullName evidence="1">Uncharacterized protein</fullName>
    </submittedName>
</protein>
<name>G7VI33_9CREN</name>
<evidence type="ECO:0000313" key="2">
    <source>
        <dbReference type="Proteomes" id="UP000005867"/>
    </source>
</evidence>
<keyword evidence="2" id="KW-1185">Reference proteome</keyword>
<accession>G7VI33</accession>
<dbReference type="EMBL" id="CP003098">
    <property type="protein sequence ID" value="AET33393.1"/>
    <property type="molecule type" value="Genomic_DNA"/>
</dbReference>
<evidence type="ECO:0000313" key="1">
    <source>
        <dbReference type="EMBL" id="AET33393.1"/>
    </source>
</evidence>
<organism evidence="1 2">
    <name type="scientific">Pyrobaculum ferrireducens</name>
    <dbReference type="NCBI Taxonomy" id="1104324"/>
    <lineage>
        <taxon>Archaea</taxon>
        <taxon>Thermoproteota</taxon>
        <taxon>Thermoprotei</taxon>
        <taxon>Thermoproteales</taxon>
        <taxon>Thermoproteaceae</taxon>
        <taxon>Pyrobaculum</taxon>
    </lineage>
</organism>
<reference evidence="1 2" key="1">
    <citation type="journal article" date="2012" name="J. Bacteriol.">
        <title>Complete genome sequence of strain 1860, a crenarchaeon of the genus pyrobaculum able to grow with various electron acceptors.</title>
        <authorList>
            <person name="Mardanov A.V."/>
            <person name="Gumerov V.M."/>
            <person name="Slobodkina G.B."/>
            <person name="Beletsky A.V."/>
            <person name="Bonch-Osmolovskaya E.A."/>
            <person name="Ravin N.V."/>
            <person name="Skryabin K.G."/>
        </authorList>
    </citation>
    <scope>NUCLEOTIDE SEQUENCE [LARGE SCALE GENOMIC DNA]</scope>
    <source>
        <strain evidence="1 2">1860</strain>
    </source>
</reference>